<comment type="caution">
    <text evidence="2">The sequence shown here is derived from an EMBL/GenBank/DDBJ whole genome shotgun (WGS) entry which is preliminary data.</text>
</comment>
<dbReference type="Proteomes" id="UP000710849">
    <property type="component" value="Unassembled WGS sequence"/>
</dbReference>
<name>A0A9P5IJF4_9HELO</name>
<feature type="domain" description="DUF7791" evidence="1">
    <location>
        <begin position="133"/>
        <end position="287"/>
    </location>
</feature>
<evidence type="ECO:0000313" key="2">
    <source>
        <dbReference type="EMBL" id="KAF7937840.1"/>
    </source>
</evidence>
<dbReference type="PANTHER" id="PTHR10039">
    <property type="entry name" value="AMELOGENIN"/>
    <property type="match status" value="1"/>
</dbReference>
<evidence type="ECO:0000259" key="1">
    <source>
        <dbReference type="Pfam" id="PF25053"/>
    </source>
</evidence>
<evidence type="ECO:0000313" key="3">
    <source>
        <dbReference type="Proteomes" id="UP000710849"/>
    </source>
</evidence>
<reference evidence="2 3" key="1">
    <citation type="journal article" date="2020" name="Genome Biol. Evol.">
        <title>Comparative genomics of Sclerotiniaceae.</title>
        <authorList>
            <person name="Valero Jimenez C.A."/>
            <person name="Steentjes M."/>
            <person name="Scholten O.E."/>
            <person name="Van Kan J.A.L."/>
        </authorList>
    </citation>
    <scope>NUCLEOTIDE SEQUENCE [LARGE SCALE GENOMIC DNA]</scope>
    <source>
        <strain evidence="2 3">MUCL 94</strain>
    </source>
</reference>
<dbReference type="EMBL" id="RCSW01000015">
    <property type="protein sequence ID" value="KAF7937840.1"/>
    <property type="molecule type" value="Genomic_DNA"/>
</dbReference>
<dbReference type="InterPro" id="IPR056693">
    <property type="entry name" value="DUF7791"/>
</dbReference>
<accession>A0A9P5IJF4</accession>
<dbReference type="PANTHER" id="PTHR10039:SF5">
    <property type="entry name" value="NACHT DOMAIN-CONTAINING PROTEIN"/>
    <property type="match status" value="1"/>
</dbReference>
<dbReference type="Pfam" id="PF25053">
    <property type="entry name" value="DUF7791"/>
    <property type="match status" value="1"/>
</dbReference>
<dbReference type="RefSeq" id="XP_038730988.1">
    <property type="nucleotide sequence ID" value="XM_038878150.1"/>
</dbReference>
<proteinExistence type="predicted"/>
<dbReference type="GeneID" id="62151224"/>
<dbReference type="AlphaFoldDB" id="A0A9P5IJF4"/>
<organism evidence="2 3">
    <name type="scientific">Botrytis byssoidea</name>
    <dbReference type="NCBI Taxonomy" id="139641"/>
    <lineage>
        <taxon>Eukaryota</taxon>
        <taxon>Fungi</taxon>
        <taxon>Dikarya</taxon>
        <taxon>Ascomycota</taxon>
        <taxon>Pezizomycotina</taxon>
        <taxon>Leotiomycetes</taxon>
        <taxon>Helotiales</taxon>
        <taxon>Sclerotiniaceae</taxon>
        <taxon>Botrytis</taxon>
    </lineage>
</organism>
<keyword evidence="3" id="KW-1185">Reference proteome</keyword>
<gene>
    <name evidence="2" type="ORF">EAE97_007636</name>
</gene>
<sequence length="480" mass="55337">MVALTDLFQSLAALPRVKFVLSSRPLPAYVQAFQAGAGLELRMLTKLDIEKFVSDKLKDRLSQAYGEREIDRIQELIECILKCADGVFRWVDHVVEAVLEGIRDYNTLYELQKQVEKPPVDLIPFYGHMWNGIKPEYRIEASKLFQIVWKAMMDEDAEQPEWAYEHRHRAVTLFFATTKDPDQQVFACPILPLTTILKAELAKFMEGRLRSRCMGLLDFHCAEARYRGEPDEFKLAYAKVQLANRSVSEFLDIRADILAYTEGTGFDTRISLMRSFVRQIEAWEPEKSYDFEYNKSTGRQTIWFLVGNTMRLVSQAGTSLSKLEVTLLDHMNSLVQARCQTYINHSWNLNTGQYGLNKKYCHWSDFVAEEYNRPVPWHDSFLNLAVRHRAIGYVQQSLMKAGLSRMPGPTGGSLDNGMHRLAAFRTNNDQLSKPGRPILDYAVRPEPRYQRWIEAINPDQVELLVDYGANPNEVFNGWTP</sequence>
<protein>
    <recommendedName>
        <fullName evidence="1">DUF7791 domain-containing protein</fullName>
    </recommendedName>
</protein>